<dbReference type="Proteomes" id="UP000032582">
    <property type="component" value="Unassembled WGS sequence"/>
</dbReference>
<dbReference type="PATRIC" id="fig|582.24.peg.6303"/>
<gene>
    <name evidence="1" type="ORF">UA45_19785</name>
</gene>
<sequence>MKKRTIYLILLMLVLIAMAALFRAHNQYLLLQGEVDAPEVIVSSKAKGRVVERLIERGDDVNRDRR</sequence>
<comment type="caution">
    <text evidence="1">The sequence shown here is derived from an EMBL/GenBank/DDBJ whole genome shotgun (WGS) entry which is preliminary data.</text>
</comment>
<name>A0A0D8L4W4_MORMO</name>
<dbReference type="EMBL" id="JZSH01000379">
    <property type="protein sequence ID" value="KJF76211.1"/>
    <property type="molecule type" value="Genomic_DNA"/>
</dbReference>
<reference evidence="1 2" key="1">
    <citation type="submission" date="2015-02" db="EMBL/GenBank/DDBJ databases">
        <title>Whole genome shotgun sequencing of cultured foodborne pathogen.</title>
        <authorList>
            <person name="Timme R."/>
            <person name="Allard M.W."/>
            <person name="Strain E."/>
            <person name="Evans P.S."/>
            <person name="Brown E."/>
        </authorList>
    </citation>
    <scope>NUCLEOTIDE SEQUENCE [LARGE SCALE GENOMIC DNA]</scope>
    <source>
        <strain evidence="1 2">GCSL-TSO-24</strain>
    </source>
</reference>
<organism evidence="1 2">
    <name type="scientific">Morganella morganii</name>
    <name type="common">Proteus morganii</name>
    <dbReference type="NCBI Taxonomy" id="582"/>
    <lineage>
        <taxon>Bacteria</taxon>
        <taxon>Pseudomonadati</taxon>
        <taxon>Pseudomonadota</taxon>
        <taxon>Gammaproteobacteria</taxon>
        <taxon>Enterobacterales</taxon>
        <taxon>Morganellaceae</taxon>
        <taxon>Morganella</taxon>
    </lineage>
</organism>
<evidence type="ECO:0000313" key="1">
    <source>
        <dbReference type="EMBL" id="KJF76211.1"/>
    </source>
</evidence>
<proteinExistence type="predicted"/>
<accession>A0A0D8L4W4</accession>
<evidence type="ECO:0000313" key="2">
    <source>
        <dbReference type="Proteomes" id="UP000032582"/>
    </source>
</evidence>
<dbReference type="AlphaFoldDB" id="A0A0D8L4W4"/>
<protein>
    <submittedName>
        <fullName evidence="1">Uncharacterized protein</fullName>
    </submittedName>
</protein>